<keyword evidence="4" id="KW-1185">Reference proteome</keyword>
<dbReference type="OrthoDB" id="186919at2"/>
<gene>
    <name evidence="3" type="ORF">DB32_005473</name>
</gene>
<organism evidence="3 4">
    <name type="scientific">Sandaracinus amylolyticus</name>
    <dbReference type="NCBI Taxonomy" id="927083"/>
    <lineage>
        <taxon>Bacteria</taxon>
        <taxon>Pseudomonadati</taxon>
        <taxon>Myxococcota</taxon>
        <taxon>Polyangia</taxon>
        <taxon>Polyangiales</taxon>
        <taxon>Sandaracinaceae</taxon>
        <taxon>Sandaracinus</taxon>
    </lineage>
</organism>
<dbReference type="InterPro" id="IPR051266">
    <property type="entry name" value="CLCR"/>
</dbReference>
<evidence type="ECO:0000313" key="4">
    <source>
        <dbReference type="Proteomes" id="UP000034883"/>
    </source>
</evidence>
<dbReference type="KEGG" id="samy:DB32_005473"/>
<evidence type="ECO:0000259" key="2">
    <source>
        <dbReference type="PROSITE" id="PS50234"/>
    </source>
</evidence>
<dbReference type="Gene3D" id="3.40.50.410">
    <property type="entry name" value="von Willebrand factor, type A domain"/>
    <property type="match status" value="1"/>
</dbReference>
<reference evidence="3 4" key="1">
    <citation type="submission" date="2015-03" db="EMBL/GenBank/DDBJ databases">
        <title>Genome assembly of Sandaracinus amylolyticus DSM 53668.</title>
        <authorList>
            <person name="Sharma G."/>
            <person name="Subramanian S."/>
        </authorList>
    </citation>
    <scope>NUCLEOTIDE SEQUENCE [LARGE SCALE GENOMIC DNA]</scope>
    <source>
        <strain evidence="3 4">DSM 53668</strain>
    </source>
</reference>
<feature type="domain" description="VWFA" evidence="2">
    <location>
        <begin position="105"/>
        <end position="287"/>
    </location>
</feature>
<sequence length="480" mass="49822">MNLQIPKRRRRAWGLAAAAVALATGGIVLSTTPEPASAVPALVAPTVASPTTASGAPRVALQGPRVDGFFAFTEGAALEGGVRALYAELRLTGEQGGVARRAPVSLAVVLDHSGSMNGDKIVQAREAVVSLLARMHDDDRLAVIVYDHEAQVLQPLASVRELRETLPARVRAVTADGGTNIPAGLDLGARALAAAPSDHVRRLVLVSDGQDGSGEALPSIATRVASRASERVTTSSLGIGVDYDERFLGTVADSGRGNYAFLSDGAQLDPFLRQELEQASSTVADDVVAEIDLPAGAMLRHAHGAVASIEGTRVRLPLGTLFAGERRKVVLELAAPIGASGSLASSAVRVRYVTVEDGTARAIDGGVASVRAVASASEVEASRDVELHADALATAIDAQQVAAITAWQEGRRDEALRMTDTNLAELQRANAAAPSPAYAARIDALRRDRSSFEQTEAASGAGRSYSLSRGAARRASAEAF</sequence>
<dbReference type="InterPro" id="IPR036465">
    <property type="entry name" value="vWFA_dom_sf"/>
</dbReference>
<evidence type="ECO:0000256" key="1">
    <source>
        <dbReference type="SAM" id="MobiDB-lite"/>
    </source>
</evidence>
<dbReference type="Pfam" id="PF00092">
    <property type="entry name" value="VWA"/>
    <property type="match status" value="1"/>
</dbReference>
<proteinExistence type="predicted"/>
<dbReference type="PROSITE" id="PS50234">
    <property type="entry name" value="VWFA"/>
    <property type="match status" value="1"/>
</dbReference>
<dbReference type="AlphaFoldDB" id="A0A0F6SG99"/>
<dbReference type="PANTHER" id="PTHR10579:SF43">
    <property type="entry name" value="ZINC FINGER (C3HC4-TYPE RING FINGER) FAMILY PROTEIN"/>
    <property type="match status" value="1"/>
</dbReference>
<feature type="compositionally biased region" description="Low complexity" evidence="1">
    <location>
        <begin position="457"/>
        <end position="480"/>
    </location>
</feature>
<dbReference type="EMBL" id="CP011125">
    <property type="protein sequence ID" value="AKF08324.1"/>
    <property type="molecule type" value="Genomic_DNA"/>
</dbReference>
<dbReference type="Proteomes" id="UP000034883">
    <property type="component" value="Chromosome"/>
</dbReference>
<dbReference type="InterPro" id="IPR002035">
    <property type="entry name" value="VWF_A"/>
</dbReference>
<feature type="region of interest" description="Disordered" evidence="1">
    <location>
        <begin position="451"/>
        <end position="480"/>
    </location>
</feature>
<dbReference type="PANTHER" id="PTHR10579">
    <property type="entry name" value="CALCIUM-ACTIVATED CHLORIDE CHANNEL REGULATOR"/>
    <property type="match status" value="1"/>
</dbReference>
<protein>
    <submittedName>
        <fullName evidence="3">von Willebrand factor type A domain protein</fullName>
    </submittedName>
</protein>
<dbReference type="SMART" id="SM00327">
    <property type="entry name" value="VWA"/>
    <property type="match status" value="1"/>
</dbReference>
<dbReference type="STRING" id="927083.DB32_005473"/>
<evidence type="ECO:0000313" key="3">
    <source>
        <dbReference type="EMBL" id="AKF08324.1"/>
    </source>
</evidence>
<accession>A0A0F6SG99</accession>
<dbReference type="SUPFAM" id="SSF53300">
    <property type="entry name" value="vWA-like"/>
    <property type="match status" value="1"/>
</dbReference>
<dbReference type="RefSeq" id="WP_053235481.1">
    <property type="nucleotide sequence ID" value="NZ_CP011125.1"/>
</dbReference>
<name>A0A0F6SG99_9BACT</name>